<dbReference type="InterPro" id="IPR036388">
    <property type="entry name" value="WH-like_DNA-bd_sf"/>
</dbReference>
<dbReference type="FunFam" id="1.10.10.10:FF:000012">
    <property type="entry name" value="U5 small nuclear ribonucleoprotein helicase"/>
    <property type="match status" value="1"/>
</dbReference>
<dbReference type="PROSITE" id="PS51194">
    <property type="entry name" value="HELICASE_CTER"/>
    <property type="match status" value="2"/>
</dbReference>
<dbReference type="Pfam" id="PF02889">
    <property type="entry name" value="Sec63"/>
    <property type="match status" value="2"/>
</dbReference>
<evidence type="ECO:0000256" key="1">
    <source>
        <dbReference type="ARBA" id="ARBA00022741"/>
    </source>
</evidence>
<feature type="region of interest" description="Disordered" evidence="5">
    <location>
        <begin position="243"/>
        <end position="268"/>
    </location>
</feature>
<dbReference type="SMART" id="SM00973">
    <property type="entry name" value="Sec63"/>
    <property type="match status" value="2"/>
</dbReference>
<evidence type="ECO:0000256" key="5">
    <source>
        <dbReference type="SAM" id="MobiDB-lite"/>
    </source>
</evidence>
<dbReference type="PROSITE" id="PS51192">
    <property type="entry name" value="HELICASE_ATP_BIND_1"/>
    <property type="match status" value="2"/>
</dbReference>
<dbReference type="CDD" id="cd18795">
    <property type="entry name" value="SF2_C_Ski2"/>
    <property type="match status" value="2"/>
</dbReference>
<dbReference type="InterPro" id="IPR011545">
    <property type="entry name" value="DEAD/DEAH_box_helicase_dom"/>
</dbReference>
<dbReference type="InterPro" id="IPR036390">
    <property type="entry name" value="WH_DNA-bd_sf"/>
</dbReference>
<dbReference type="FunFam" id="3.40.50.300:FF:000102">
    <property type="entry name" value="RNA helicase, activating signal cointegrator 1"/>
    <property type="match status" value="1"/>
</dbReference>
<keyword evidence="3" id="KW-0347">Helicase</keyword>
<accession>A0A2T9XZ88</accession>
<evidence type="ECO:0000313" key="9">
    <source>
        <dbReference type="Proteomes" id="UP000245609"/>
    </source>
</evidence>
<evidence type="ECO:0000256" key="4">
    <source>
        <dbReference type="ARBA" id="ARBA00022840"/>
    </source>
</evidence>
<feature type="domain" description="Helicase C-terminal" evidence="7">
    <location>
        <begin position="1429"/>
        <end position="1620"/>
    </location>
</feature>
<evidence type="ECO:0000256" key="2">
    <source>
        <dbReference type="ARBA" id="ARBA00022801"/>
    </source>
</evidence>
<dbReference type="FunFam" id="3.40.50.300:FF:000231">
    <property type="entry name" value="Activating signal cointegrator 1 complex subunit 3"/>
    <property type="match status" value="1"/>
</dbReference>
<dbReference type="SUPFAM" id="SSF52540">
    <property type="entry name" value="P-loop containing nucleoside triphosphate hydrolases"/>
    <property type="match status" value="3"/>
</dbReference>
<dbReference type="GO" id="GO:0004386">
    <property type="term" value="F:helicase activity"/>
    <property type="evidence" value="ECO:0007669"/>
    <property type="project" value="UniProtKB-KW"/>
</dbReference>
<dbReference type="Pfam" id="PF23445">
    <property type="entry name" value="WHD_SNRNP200"/>
    <property type="match status" value="2"/>
</dbReference>
<dbReference type="PANTHER" id="PTHR47961">
    <property type="entry name" value="DNA POLYMERASE THETA, PUTATIVE (AFU_ORTHOLOGUE AFUA_1G05260)-RELATED"/>
    <property type="match status" value="1"/>
</dbReference>
<dbReference type="InterPro" id="IPR003593">
    <property type="entry name" value="AAA+_ATPase"/>
</dbReference>
<comment type="caution">
    <text evidence="8">The sequence shown here is derived from an EMBL/GenBank/DDBJ whole genome shotgun (WGS) entry which is preliminary data.</text>
</comment>
<dbReference type="FunFam" id="1.10.10.10:FF:000024">
    <property type="entry name" value="U5 small nuclear ribonucleoprotein helicase"/>
    <property type="match status" value="1"/>
</dbReference>
<feature type="compositionally biased region" description="Basic and acidic residues" evidence="5">
    <location>
        <begin position="248"/>
        <end position="257"/>
    </location>
</feature>
<dbReference type="SMART" id="SM00490">
    <property type="entry name" value="HELICc"/>
    <property type="match status" value="2"/>
</dbReference>
<dbReference type="GO" id="GO:0005524">
    <property type="term" value="F:ATP binding"/>
    <property type="evidence" value="ECO:0007669"/>
    <property type="project" value="UniProtKB-KW"/>
</dbReference>
<dbReference type="SUPFAM" id="SSF46785">
    <property type="entry name" value="Winged helix' DNA-binding domain"/>
    <property type="match status" value="1"/>
</dbReference>
<dbReference type="Gene3D" id="1.10.10.10">
    <property type="entry name" value="Winged helix-like DNA-binding domain superfamily/Winged helix DNA-binding domain"/>
    <property type="match status" value="2"/>
</dbReference>
<dbReference type="FunFam" id="3.40.50.300:FF:000254">
    <property type="entry name" value="U5 small nuclear ribonucleoprotein helicase"/>
    <property type="match status" value="1"/>
</dbReference>
<dbReference type="Pfam" id="PF00271">
    <property type="entry name" value="Helicase_C"/>
    <property type="match status" value="2"/>
</dbReference>
<evidence type="ECO:0000313" key="8">
    <source>
        <dbReference type="EMBL" id="PVU85401.1"/>
    </source>
</evidence>
<dbReference type="InterPro" id="IPR001650">
    <property type="entry name" value="Helicase_C-like"/>
</dbReference>
<proteinExistence type="predicted"/>
<dbReference type="Pfam" id="PF00270">
    <property type="entry name" value="DEAD"/>
    <property type="match status" value="2"/>
</dbReference>
<feature type="domain" description="Helicase ATP-binding" evidence="6">
    <location>
        <begin position="349"/>
        <end position="539"/>
    </location>
</feature>
<dbReference type="InterPro" id="IPR057842">
    <property type="entry name" value="WH_MER3"/>
</dbReference>
<name>A0A2T9XZ88_9FUNG</name>
<keyword evidence="2" id="KW-0378">Hydrolase</keyword>
<dbReference type="InterPro" id="IPR014756">
    <property type="entry name" value="Ig_E-set"/>
</dbReference>
<dbReference type="InterPro" id="IPR014001">
    <property type="entry name" value="Helicase_ATP-bd"/>
</dbReference>
<dbReference type="PANTHER" id="PTHR47961:SF13">
    <property type="entry name" value="ACTIVATING SIGNAL COINTEGRATOR 1 COMPLEX SUBUNIT 3"/>
    <property type="match status" value="1"/>
</dbReference>
<evidence type="ECO:0000256" key="3">
    <source>
        <dbReference type="ARBA" id="ARBA00022806"/>
    </source>
</evidence>
<dbReference type="EMBL" id="MBFS01003670">
    <property type="protein sequence ID" value="PVU85401.1"/>
    <property type="molecule type" value="Genomic_DNA"/>
</dbReference>
<dbReference type="OrthoDB" id="5575at2759"/>
<keyword evidence="1" id="KW-0547">Nucleotide-binding</keyword>
<dbReference type="Proteomes" id="UP000245609">
    <property type="component" value="Unassembled WGS sequence"/>
</dbReference>
<dbReference type="InterPro" id="IPR050474">
    <property type="entry name" value="Hel308_SKI2-like"/>
</dbReference>
<dbReference type="InterPro" id="IPR035892">
    <property type="entry name" value="C2_domain_sf"/>
</dbReference>
<dbReference type="SMART" id="SM00382">
    <property type="entry name" value="AAA"/>
    <property type="match status" value="2"/>
</dbReference>
<dbReference type="GO" id="GO:0016787">
    <property type="term" value="F:hydrolase activity"/>
    <property type="evidence" value="ECO:0007669"/>
    <property type="project" value="UniProtKB-KW"/>
</dbReference>
<dbReference type="FunFam" id="3.40.50.300:FF:000062">
    <property type="entry name" value="U5 small nuclear ribonucleoprotein helicase"/>
    <property type="match status" value="1"/>
</dbReference>
<reference evidence="8 9" key="1">
    <citation type="journal article" date="2018" name="MBio">
        <title>Comparative Genomics Reveals the Core Gene Toolbox for the Fungus-Insect Symbiosis.</title>
        <authorList>
            <person name="Wang Y."/>
            <person name="Stata M."/>
            <person name="Wang W."/>
            <person name="Stajich J.E."/>
            <person name="White M.M."/>
            <person name="Moncalvo J.M."/>
        </authorList>
    </citation>
    <scope>NUCLEOTIDE SEQUENCE [LARGE SCALE GENOMIC DNA]</scope>
    <source>
        <strain evidence="8 9">SC-DP-2</strain>
    </source>
</reference>
<dbReference type="Gene3D" id="2.60.40.150">
    <property type="entry name" value="C2 domain"/>
    <property type="match status" value="2"/>
</dbReference>
<dbReference type="InterPro" id="IPR027417">
    <property type="entry name" value="P-loop_NTPase"/>
</dbReference>
<gene>
    <name evidence="8" type="ORF">BB560_007031</name>
</gene>
<feature type="domain" description="Helicase ATP-binding" evidence="6">
    <location>
        <begin position="1221"/>
        <end position="1396"/>
    </location>
</feature>
<protein>
    <submittedName>
        <fullName evidence="8">Uncharacterized protein</fullName>
    </submittedName>
</protein>
<organism evidence="8 9">
    <name type="scientific">Smittium megazygosporum</name>
    <dbReference type="NCBI Taxonomy" id="133381"/>
    <lineage>
        <taxon>Eukaryota</taxon>
        <taxon>Fungi</taxon>
        <taxon>Fungi incertae sedis</taxon>
        <taxon>Zoopagomycota</taxon>
        <taxon>Kickxellomycotina</taxon>
        <taxon>Harpellomycetes</taxon>
        <taxon>Harpellales</taxon>
        <taxon>Legeriomycetaceae</taxon>
        <taxon>Smittium</taxon>
    </lineage>
</organism>
<sequence length="2082" mass="236451">MPSYTLSDSIRATSLNRSHFIQNLINSFGDSTLHIPELASDNDQGFEAQLQTFRDFNNQLDDLIIKRISSQKDFLSKFDSTSPQLLPTSQKTSTTSNKTAVIESPGLVPEFIYDSSKLDLLNKQNQREIIEQTSNSAIEIFPWLIENCKKIHVEGTNPMVLCNQLLEILASDSEDIETDLLDVVGFEHMEFLSELILNRQEIKNQFLDSGLSSVNSHERLQSLGSYEKNPSITLHSDFNKYKSKKSSKASERQRLETTHGSSSLDENLPHVYTNESKRRFVDDFGNKISLPIGSVTDEKGFYREVSIPGSRPNRKFQVDPVKVKDMDYLCKNTFVDYKQLNPVQSIVYPTVYKSNENVLVCAPTGAGKTEIGMLAILKVISSYLTTTEGDETSFKIEKNKFKIVYVAPMKALASEIVRKYSEKLKWIGITVKEFTGDSQLTKKEVLNTNIIVTTPEKWDVITRKLSTSEEFVNLVRLLIIDEVHLLQDERGPVLESIVARTFQTVENTQSLIRVIGLSATCPNYLDVASFLKVNPKIGLFYFGPEYRPVPLEQHFVGIKNMNNPQYIDQVCYDKVIDSIIGNSNQVMVFVHTRKDTVKSASDLLKRATSNNELAMFSCKNNPKFSLLYSQLCKKSKNKELLNLVNAGFGIHNAGMLRGDRRLVETMFSLGLIRVLCCTSTLAWGVNLPANCVIIKGTQVYSLQKGGYSDLSVLDVLQIFGRAGRPQYVEDFGTGYILTSHDKMDEYIRAVSSQSPIESMAHKYIIDMLNAEIVLGTATTIDEAATWLGYTFMFVRMRKNPSIYGSSNSELESDPTLFNHRRRIVINAAKELHRLQMIIYDEASEQLQSKELGRIASQYYLSHKTVERFVTSLKVNMSDADLLSVLCMSNEFDQLTIRQSETAELVKLVKTSTCCEIKGFDANADISKMSSEVKTNILLQAMISQASIADFGLISDTVYISTNANRIARALFEIAISRNYCLTAINILILGICIEKQLWPFEHPLAQFNLPQNIISKLHSLSDGNVPNSTVISNLRTMSSHELGDLIHHKSYGPIIYDIVSQFPIIGLADYKVIPITEYILQIDLDVVSDFEWSVKTHGGENAGERFYYFLIEQSSEEILYHDYFFMTKSKQEMKISFSIKMPQNSKPELILRVVNDRWLGSDSMFNIKIDVLSLPANPENIQTPLLDLVPLPVSIIKNEKIVKMYSKKFSFFNPIQTQLFDTLFNSNEHVLLGAPTGSGKTLAAELAMLAAFAKFPRKKVVYIAPLKALVKERVKDWGKRLYDNLGYKLVELSGDVTPDYKSILESDIIVTTPEKWDGISRRFIQMDYVKQISLVILDEIHLLGSDRGPILEVIVSRMNYIAKMTRIPTRIIGLSTSIANALDLASWIGIKPTGLFNFSMSIRLVPLTIFIEKFGNKHYCPRMNSMNKPAFRCIKKLSPNKPVIIFVSSRRQTRLTANDIISYLGVESNPKMFLNMTNYELEQTLERIQDPNLSFALAFGIGLHHAGLTDSDRITVEKLFEERKIQVLVATSTLAWGVNLPAHLVIVKGTEFFDTKIQGYKDMPMTDVLQMIGRAGRPQFDNTATAVVYVYEPKFYYYKKFLFAKFPIESNLPKFLNDHINAEINSTQHIGSLMGALEYLCETFFINRLKANPNYYGLSENSSYGINKFLTNLILRSFDELHKSNCISFTQQNLDRSDELDEMEFPSLPSISKEKVISKESKTSGIFSTHNQSNYNSKMVQNRKSSKEDVKVFSTINGKIASKYYISHMTLRMFDQRLNKLVNLKEENMFEQCFNVLCWVHEWMEIPVRHNEDKVSKSMNAFVKLKFAEKTTDFLDPRVKTNLVLQYYLNRQEMPMPDFVTDCRTILDSSIRILQAMIDYCALVLCDIDLVLSVINVGQCIKQACWFSSSVLDMFFDSKTILKASQKTPTLFELKEYSKAALEKFCENNNIDVKAVKHGLDQIPYFSVKASKTNTSFSSRNKEKAADFAAVKVSMGIKISDANKKLGSAYTPRFGKFQFEGYFIIISERNTGKIVKLVRVTDIQELNKTLSINFKHDGYSEFWVDVVSDCYLGMKKRVLLKL</sequence>
<dbReference type="Gene3D" id="1.10.3380.10">
    <property type="entry name" value="Sec63 N-terminal domain-like domain"/>
    <property type="match status" value="2"/>
</dbReference>
<evidence type="ECO:0000259" key="7">
    <source>
        <dbReference type="PROSITE" id="PS51194"/>
    </source>
</evidence>
<dbReference type="Gene3D" id="3.40.50.300">
    <property type="entry name" value="P-loop containing nucleotide triphosphate hydrolases"/>
    <property type="match status" value="4"/>
</dbReference>
<dbReference type="SMART" id="SM00487">
    <property type="entry name" value="DEXDc"/>
    <property type="match status" value="2"/>
</dbReference>
<dbReference type="SUPFAM" id="SSF158702">
    <property type="entry name" value="Sec63 N-terminal domain-like"/>
    <property type="match status" value="2"/>
</dbReference>
<dbReference type="STRING" id="133381.A0A2T9XZ88"/>
<keyword evidence="9" id="KW-1185">Reference proteome</keyword>
<dbReference type="PIRSF" id="PIRSF039073">
    <property type="entry name" value="BRR2"/>
    <property type="match status" value="1"/>
</dbReference>
<dbReference type="GO" id="GO:0003676">
    <property type="term" value="F:nucleic acid binding"/>
    <property type="evidence" value="ECO:0007669"/>
    <property type="project" value="InterPro"/>
</dbReference>
<feature type="domain" description="Helicase C-terminal" evidence="7">
    <location>
        <begin position="575"/>
        <end position="772"/>
    </location>
</feature>
<dbReference type="InterPro" id="IPR004179">
    <property type="entry name" value="Sec63-dom"/>
</dbReference>
<dbReference type="SUPFAM" id="SSF81296">
    <property type="entry name" value="E set domains"/>
    <property type="match status" value="1"/>
</dbReference>
<evidence type="ECO:0000259" key="6">
    <source>
        <dbReference type="PROSITE" id="PS51192"/>
    </source>
</evidence>
<keyword evidence="4" id="KW-0067">ATP-binding</keyword>